<feature type="transmembrane region" description="Helical" evidence="1">
    <location>
        <begin position="59"/>
        <end position="79"/>
    </location>
</feature>
<dbReference type="InterPro" id="IPR052372">
    <property type="entry name" value="YpjD/HemX"/>
</dbReference>
<dbReference type="GO" id="GO:0020037">
    <property type="term" value="F:heme binding"/>
    <property type="evidence" value="ECO:0007669"/>
    <property type="project" value="InterPro"/>
</dbReference>
<name>A0A2K1PYF9_9GAMM</name>
<dbReference type="PANTHER" id="PTHR38034">
    <property type="entry name" value="INNER MEMBRANE PROTEIN YPJD"/>
    <property type="match status" value="1"/>
</dbReference>
<evidence type="ECO:0000259" key="2">
    <source>
        <dbReference type="Pfam" id="PF01578"/>
    </source>
</evidence>
<dbReference type="Proteomes" id="UP000236220">
    <property type="component" value="Unassembled WGS sequence"/>
</dbReference>
<dbReference type="PANTHER" id="PTHR38034:SF1">
    <property type="entry name" value="INNER MEMBRANE PROTEIN YPJD"/>
    <property type="match status" value="1"/>
</dbReference>
<keyword evidence="1" id="KW-0812">Transmembrane</keyword>
<feature type="transmembrane region" description="Helical" evidence="1">
    <location>
        <begin position="6"/>
        <end position="23"/>
    </location>
</feature>
<feature type="transmembrane region" description="Helical" evidence="1">
    <location>
        <begin position="30"/>
        <end position="47"/>
    </location>
</feature>
<proteinExistence type="predicted"/>
<organism evidence="3 4">
    <name type="scientific">Solilutibacter silvestris</name>
    <dbReference type="NCBI Taxonomy" id="1645665"/>
    <lineage>
        <taxon>Bacteria</taxon>
        <taxon>Pseudomonadati</taxon>
        <taxon>Pseudomonadota</taxon>
        <taxon>Gammaproteobacteria</taxon>
        <taxon>Lysobacterales</taxon>
        <taxon>Lysobacteraceae</taxon>
        <taxon>Solilutibacter</taxon>
    </lineage>
</organism>
<accession>A0A2K1PYF9</accession>
<gene>
    <name evidence="3" type="ORF">Lysil_1893</name>
</gene>
<dbReference type="AlphaFoldDB" id="A0A2K1PYF9"/>
<keyword evidence="4" id="KW-1185">Reference proteome</keyword>
<dbReference type="Pfam" id="PF01578">
    <property type="entry name" value="Cytochrom_C_asm"/>
    <property type="match status" value="1"/>
</dbReference>
<feature type="transmembrane region" description="Helical" evidence="1">
    <location>
        <begin position="234"/>
        <end position="257"/>
    </location>
</feature>
<protein>
    <submittedName>
        <fullName evidence="3">ABC-type putative transport system permease component-related protein</fullName>
    </submittedName>
</protein>
<keyword evidence="1" id="KW-1133">Transmembrane helix</keyword>
<dbReference type="GO" id="GO:0017004">
    <property type="term" value="P:cytochrome complex assembly"/>
    <property type="evidence" value="ECO:0007669"/>
    <property type="project" value="InterPro"/>
</dbReference>
<dbReference type="InterPro" id="IPR002541">
    <property type="entry name" value="Cyt_c_assembly"/>
</dbReference>
<reference evidence="3 4" key="1">
    <citation type="submission" date="2017-08" db="EMBL/GenBank/DDBJ databases">
        <title>Lysobacter sylvestris genome.</title>
        <authorList>
            <person name="Zhang D.-C."/>
            <person name="Albuquerque L."/>
            <person name="Franca L."/>
            <person name="Froufe H.J.C."/>
            <person name="Barroso C."/>
            <person name="Egas C."/>
            <person name="Da Costa M."/>
            <person name="Margesin R."/>
        </authorList>
    </citation>
    <scope>NUCLEOTIDE SEQUENCE [LARGE SCALE GENOMIC DNA]</scope>
    <source>
        <strain evidence="3 4">AM20-91</strain>
    </source>
</reference>
<evidence type="ECO:0000313" key="3">
    <source>
        <dbReference type="EMBL" id="PNS07717.1"/>
    </source>
</evidence>
<keyword evidence="1" id="KW-0472">Membrane</keyword>
<evidence type="ECO:0000313" key="4">
    <source>
        <dbReference type="Proteomes" id="UP000236220"/>
    </source>
</evidence>
<sequence length="260" mass="28736">MLPTVAAVLFYLIAAALLVRGVARGADGRIWKIPATIALIAHAWLHVEAWHSGGAPDMHFFAALSLVALAMAALTTLLGTRQRIDAIGVVVFPLAALFAACYSLYGHPQPPAMTWQVQLHAWLALLAYATLAVAALLAALLWLQERAMRNREFHGWMRALPPLTELESLLFRTLTVGFLLLSAAILAGVLFVGNLFQQHLVHKTVLSLLSWLIFATLLFGRWRWGWRGARAVRWTLVAMAILLLAFFGSQFVLELILKRT</sequence>
<dbReference type="EMBL" id="NPZB01000002">
    <property type="protein sequence ID" value="PNS07717.1"/>
    <property type="molecule type" value="Genomic_DNA"/>
</dbReference>
<dbReference type="GO" id="GO:0005886">
    <property type="term" value="C:plasma membrane"/>
    <property type="evidence" value="ECO:0007669"/>
    <property type="project" value="TreeGrafter"/>
</dbReference>
<feature type="transmembrane region" description="Helical" evidence="1">
    <location>
        <begin position="169"/>
        <end position="192"/>
    </location>
</feature>
<comment type="caution">
    <text evidence="3">The sequence shown here is derived from an EMBL/GenBank/DDBJ whole genome shotgun (WGS) entry which is preliminary data.</text>
</comment>
<feature type="transmembrane region" description="Helical" evidence="1">
    <location>
        <begin position="86"/>
        <end position="105"/>
    </location>
</feature>
<evidence type="ECO:0000256" key="1">
    <source>
        <dbReference type="SAM" id="Phobius"/>
    </source>
</evidence>
<dbReference type="OrthoDB" id="9780793at2"/>
<feature type="domain" description="Cytochrome c assembly protein" evidence="2">
    <location>
        <begin position="32"/>
        <end position="256"/>
    </location>
</feature>
<dbReference type="RefSeq" id="WP_103075391.1">
    <property type="nucleotide sequence ID" value="NZ_NPZB01000002.1"/>
</dbReference>
<feature type="transmembrane region" description="Helical" evidence="1">
    <location>
        <begin position="204"/>
        <end position="222"/>
    </location>
</feature>
<feature type="transmembrane region" description="Helical" evidence="1">
    <location>
        <begin position="125"/>
        <end position="143"/>
    </location>
</feature>